<dbReference type="EMBL" id="MIGC01000610">
    <property type="protein sequence ID" value="PHJ24629.1"/>
    <property type="molecule type" value="Genomic_DNA"/>
</dbReference>
<name>A0A2C6LA72_9APIC</name>
<keyword evidence="2" id="KW-1185">Reference proteome</keyword>
<evidence type="ECO:0000313" key="2">
    <source>
        <dbReference type="Proteomes" id="UP000221165"/>
    </source>
</evidence>
<dbReference type="RefSeq" id="XP_067926301.1">
    <property type="nucleotide sequence ID" value="XM_068061725.1"/>
</dbReference>
<sequence>MNSFFNTFVISHRLSGSSIRSFSLLVTPVGMLRVTSSLFNCFVISHRLFRILGPQLLVSHTPVGERVGGPFLSFAGVYFVE</sequence>
<accession>A0A2C6LA72</accession>
<reference evidence="1 2" key="1">
    <citation type="journal article" date="2017" name="Int. J. Parasitol.">
        <title>The genome of the protozoan parasite Cystoisospora suis and a reverse vaccinology approach to identify vaccine candidates.</title>
        <authorList>
            <person name="Palmieri N."/>
            <person name="Shrestha A."/>
            <person name="Ruttkowski B."/>
            <person name="Beck T."/>
            <person name="Vogl C."/>
            <person name="Tomley F."/>
            <person name="Blake D.P."/>
            <person name="Joachim A."/>
        </authorList>
    </citation>
    <scope>NUCLEOTIDE SEQUENCE [LARGE SCALE GENOMIC DNA]</scope>
    <source>
        <strain evidence="1 2">Wien I</strain>
    </source>
</reference>
<dbReference type="GeneID" id="94424936"/>
<dbReference type="Proteomes" id="UP000221165">
    <property type="component" value="Unassembled WGS sequence"/>
</dbReference>
<evidence type="ECO:0000313" key="1">
    <source>
        <dbReference type="EMBL" id="PHJ24629.1"/>
    </source>
</evidence>
<dbReference type="AlphaFoldDB" id="A0A2C6LA72"/>
<comment type="caution">
    <text evidence="1">The sequence shown here is derived from an EMBL/GenBank/DDBJ whole genome shotgun (WGS) entry which is preliminary data.</text>
</comment>
<dbReference type="VEuPathDB" id="ToxoDB:CSUI_001519"/>
<organism evidence="1 2">
    <name type="scientific">Cystoisospora suis</name>
    <dbReference type="NCBI Taxonomy" id="483139"/>
    <lineage>
        <taxon>Eukaryota</taxon>
        <taxon>Sar</taxon>
        <taxon>Alveolata</taxon>
        <taxon>Apicomplexa</taxon>
        <taxon>Conoidasida</taxon>
        <taxon>Coccidia</taxon>
        <taxon>Eucoccidiorida</taxon>
        <taxon>Eimeriorina</taxon>
        <taxon>Sarcocystidae</taxon>
        <taxon>Cystoisospora</taxon>
    </lineage>
</organism>
<proteinExistence type="predicted"/>
<gene>
    <name evidence="1" type="ORF">CSUI_001519</name>
</gene>
<protein>
    <submittedName>
        <fullName evidence="1">Uncharacterized protein</fullName>
    </submittedName>
</protein>